<reference evidence="1 2" key="1">
    <citation type="journal article" date="2018" name="Cell">
        <title>The Chara Genome: Secondary Complexity and Implications for Plant Terrestrialization.</title>
        <authorList>
            <person name="Nishiyama T."/>
            <person name="Sakayama H."/>
            <person name="Vries J.D."/>
            <person name="Buschmann H."/>
            <person name="Saint-Marcoux D."/>
            <person name="Ullrich K.K."/>
            <person name="Haas F.B."/>
            <person name="Vanderstraeten L."/>
            <person name="Becker D."/>
            <person name="Lang D."/>
            <person name="Vosolsobe S."/>
            <person name="Rombauts S."/>
            <person name="Wilhelmsson P.K.I."/>
            <person name="Janitza P."/>
            <person name="Kern R."/>
            <person name="Heyl A."/>
            <person name="Rumpler F."/>
            <person name="Villalobos L.I.A.C."/>
            <person name="Clay J.M."/>
            <person name="Skokan R."/>
            <person name="Toyoda A."/>
            <person name="Suzuki Y."/>
            <person name="Kagoshima H."/>
            <person name="Schijlen E."/>
            <person name="Tajeshwar N."/>
            <person name="Catarino B."/>
            <person name="Hetherington A.J."/>
            <person name="Saltykova A."/>
            <person name="Bonnot C."/>
            <person name="Breuninger H."/>
            <person name="Symeonidi A."/>
            <person name="Radhakrishnan G.V."/>
            <person name="Van Nieuwerburgh F."/>
            <person name="Deforce D."/>
            <person name="Chang C."/>
            <person name="Karol K.G."/>
            <person name="Hedrich R."/>
            <person name="Ulvskov P."/>
            <person name="Glockner G."/>
            <person name="Delwiche C.F."/>
            <person name="Petrasek J."/>
            <person name="Van de Peer Y."/>
            <person name="Friml J."/>
            <person name="Beilby M."/>
            <person name="Dolan L."/>
            <person name="Kohara Y."/>
            <person name="Sugano S."/>
            <person name="Fujiyama A."/>
            <person name="Delaux P.-M."/>
            <person name="Quint M."/>
            <person name="TheiBen G."/>
            <person name="Hagemann M."/>
            <person name="Harholt J."/>
            <person name="Dunand C."/>
            <person name="Zachgo S."/>
            <person name="Langdale J."/>
            <person name="Maumus F."/>
            <person name="Straeten D.V.D."/>
            <person name="Gould S.B."/>
            <person name="Rensing S.A."/>
        </authorList>
    </citation>
    <scope>NUCLEOTIDE SEQUENCE [LARGE SCALE GENOMIC DNA]</scope>
    <source>
        <strain evidence="1 2">S276</strain>
    </source>
</reference>
<comment type="caution">
    <text evidence="1">The sequence shown here is derived from an EMBL/GenBank/DDBJ whole genome shotgun (WGS) entry which is preliminary data.</text>
</comment>
<keyword evidence="2" id="KW-1185">Reference proteome</keyword>
<dbReference type="AlphaFoldDB" id="A0A388L3B1"/>
<evidence type="ECO:0000313" key="1">
    <source>
        <dbReference type="EMBL" id="GBG76791.1"/>
    </source>
</evidence>
<evidence type="ECO:0000313" key="2">
    <source>
        <dbReference type="Proteomes" id="UP000265515"/>
    </source>
</evidence>
<proteinExistence type="predicted"/>
<dbReference type="Gramene" id="GBG76791">
    <property type="protein sequence ID" value="GBG76791"/>
    <property type="gene ID" value="CBR_g23007"/>
</dbReference>
<gene>
    <name evidence="1" type="ORF">CBR_g23007</name>
</gene>
<name>A0A388L3B1_CHABU</name>
<accession>A0A388L3B1</accession>
<dbReference type="EMBL" id="BFEA01000253">
    <property type="protein sequence ID" value="GBG76791.1"/>
    <property type="molecule type" value="Genomic_DNA"/>
</dbReference>
<dbReference type="Proteomes" id="UP000265515">
    <property type="component" value="Unassembled WGS sequence"/>
</dbReference>
<dbReference type="PANTHER" id="PTHR36360">
    <property type="entry name" value="ACTIN T1-LIKE PROTEIN"/>
    <property type="match status" value="1"/>
</dbReference>
<organism evidence="1 2">
    <name type="scientific">Chara braunii</name>
    <name type="common">Braun's stonewort</name>
    <dbReference type="NCBI Taxonomy" id="69332"/>
    <lineage>
        <taxon>Eukaryota</taxon>
        <taxon>Viridiplantae</taxon>
        <taxon>Streptophyta</taxon>
        <taxon>Charophyceae</taxon>
        <taxon>Charales</taxon>
        <taxon>Characeae</taxon>
        <taxon>Chara</taxon>
    </lineage>
</organism>
<sequence length="98" mass="11266">MDRFFGAGTYYGDPGVPHSDPKDYWSACVGALGYVGLLLVEPIPMLHNDLFNPFDFILCHENHKMKKAVRKKKPYKPTFNKLKPEAREFIHDLQDLVS</sequence>
<dbReference type="PANTHER" id="PTHR36360:SF1">
    <property type="entry name" value="ACTIN T1-LIKE PROTEIN"/>
    <property type="match status" value="1"/>
</dbReference>
<protein>
    <submittedName>
        <fullName evidence="1">Uncharacterized protein</fullName>
    </submittedName>
</protein>